<comment type="caution">
    <text evidence="2">The sequence shown here is derived from an EMBL/GenBank/DDBJ whole genome shotgun (WGS) entry which is preliminary data.</text>
</comment>
<dbReference type="EMBL" id="NISJ01000003">
    <property type="protein sequence ID" value="OWQ98179.1"/>
    <property type="molecule type" value="Genomic_DNA"/>
</dbReference>
<dbReference type="PROSITE" id="PS51208">
    <property type="entry name" value="AUTOTRANSPORTER"/>
    <property type="match status" value="1"/>
</dbReference>
<reference evidence="2 3" key="1">
    <citation type="journal article" date="2002" name="Int. J. Syst. Evol. Microbiol.">
        <title>Sphingopyxis witflariensis sp. nov., isolated from activated sludge.</title>
        <authorList>
            <person name="Kampfer P."/>
            <person name="Witzenberger R."/>
            <person name="Denner E.B."/>
            <person name="Busse H.J."/>
            <person name="Neef A."/>
        </authorList>
    </citation>
    <scope>NUCLEOTIDE SEQUENCE [LARGE SCALE GENOMIC DNA]</scope>
    <source>
        <strain evidence="2 3">DSM 14551</strain>
    </source>
</reference>
<evidence type="ECO:0000259" key="1">
    <source>
        <dbReference type="PROSITE" id="PS51208"/>
    </source>
</evidence>
<dbReference type="InterPro" id="IPR012332">
    <property type="entry name" value="Autotransporter_pectin_lyase_C"/>
</dbReference>
<dbReference type="SUPFAM" id="SSF103515">
    <property type="entry name" value="Autotransporter"/>
    <property type="match status" value="1"/>
</dbReference>
<accession>A0A246JZX2</accession>
<dbReference type="OrthoDB" id="7596057at2"/>
<dbReference type="Gene3D" id="2.160.20.20">
    <property type="match status" value="1"/>
</dbReference>
<dbReference type="Proteomes" id="UP000197097">
    <property type="component" value="Unassembled WGS sequence"/>
</dbReference>
<protein>
    <submittedName>
        <fullName evidence="2">Autotransporter outer membrane beta-barrel domain-containing protein</fullName>
    </submittedName>
</protein>
<organism evidence="2 3">
    <name type="scientific">Sphingopyxis witflariensis</name>
    <dbReference type="NCBI Taxonomy" id="173675"/>
    <lineage>
        <taxon>Bacteria</taxon>
        <taxon>Pseudomonadati</taxon>
        <taxon>Pseudomonadota</taxon>
        <taxon>Alphaproteobacteria</taxon>
        <taxon>Sphingomonadales</taxon>
        <taxon>Sphingomonadaceae</taxon>
        <taxon>Sphingopyxis</taxon>
    </lineage>
</organism>
<evidence type="ECO:0000313" key="2">
    <source>
        <dbReference type="EMBL" id="OWQ98179.1"/>
    </source>
</evidence>
<dbReference type="SMART" id="SM00869">
    <property type="entry name" value="Autotransporter"/>
    <property type="match status" value="1"/>
</dbReference>
<name>A0A246JZX2_9SPHN</name>
<gene>
    <name evidence="2" type="ORF">CDQ91_06555</name>
</gene>
<dbReference type="InterPro" id="IPR005546">
    <property type="entry name" value="Autotransporte_beta"/>
</dbReference>
<dbReference type="InterPro" id="IPR036709">
    <property type="entry name" value="Autotransporte_beta_dom_sf"/>
</dbReference>
<dbReference type="InterPro" id="IPR011050">
    <property type="entry name" value="Pectin_lyase_fold/virulence"/>
</dbReference>
<sequence>MTTVGSVNATTGNGIFAQTSGGDATVLAGDVTSTGNTAIVAQQTSAAGSGAISVVAGNVSGTTGIIANNSGTGDVGILGNGTITGTFAEGIKATGNDGVTVVANDIVTGATRGLSLIGGTGGAGDILVTGTGGFVGGTGDAANILNNGNGTATVDISGASSSAAGEGIFVRDTAAGGDISVTTGAVTALAGGKDAIDVQTQSATADVTIVANGDIAAGNAGIVGAIFPAAGTGNIDVTANGAIDARFGIDAENFGTGSTSVATVGPVTATTGNAIFALSTGGDVTVIAGDVGSDSNTAVIARQTSAAGAGVIDVTVGTTSGTTGVEATNSGTGATNVTATGAVTGTFAEGIRATGNDAVTVKVADTVTGATTGLLLTGGTSGAGDISVTGAGGFAGGTGNAATIQNNGSGNVLVDISGASASTDGEGITVRDMAAGGNVSVTTGAVTALAGGKDAIDVQTQSTTADIKIVANGDIAAGNAGIVGAIFPAGGTGNIDVTANGAIDARFGIDAENFGRGNTSVTTVGPVTATTGNGIFALSTGGDVTVITGDVSAVSNTAIVAQQTNAAGSGAIIVGTGGNVSGTTGIVADNSGTGAAGVIAFGSVTGTAAEGIKATGNNAVNVSIADTVTGATRGLSLIGGTGGTGNISVTGIAGFVGGTGDAANILNNGSGTVTVNISGASSSTAGEGILVRDTAAGGDISVTTGAVAALAGGKDAIDVQTQSLTADMTIIANGDLQAGNAGIVAAIFPAGSTGNIAVTANGAIDARFGIDAENFGTGSTTVTTVGPVTATTGNGIFAQTSGGNIAVTAGNVTSATMTAVVAQNILVAANSGTIDVTLTAGRTLIANTPAAFGIYTDSGQSTGTTTINVNGKINAGAAGVRSLSTVGNIITNVAATGAIDPLVGIDQTTVSGALTVNNAGLVEGDDVGVRLTSTGAGAAGALTVNQMGTGTIRGAIGVDLASVDAALAVTNAGLITGTTGIRLTPTGTGNGTITNSGTITGSGNAVLATLNNGSFTLTNTGILNGAVNVTGSNVATSTMTNAAGGTANFGAGASSFSGSFVNAGTANIGAGGTVLFLGNTNNMNRINFVGAGSFTTNGLMTNGGIINAQNGLTGNIVTVGGNYVGGGQFFADYNTGTMTADRLNIAGSASGTTNVTLNRVGGTNLIAGGFLPVVTVAGAAADNSFTSNTIFGGGLLVESFGRNPANATQFGLLQGINPSAATLGSLSFVAEAASMLIDEPISPYVTARSDPAAGDKRFGLWMRGASGHTKQAIAATLTGGGFTINPAGDVRTEHQAIQMGADLGLLNMGGNGWNVHVGITGGWYDGAASPSVTERLAVDTSFVGGYVAISNGALTIDAQIRREWRDYDLVLPTVFGATKQEVDGKATAGSVHASYRFGGQSGFAATPFLGFNYADSRIDDLTIDANSIYSPGSDKTKVGRAGLRLSYRAGSVDQIQIEPFASAAWMKNWSRDDAGNFAFGAPATNFSLATTTWDDAQRYSVGLMGHARGGRVSAFIVGNIDDGSGFSAFTVNGGIRFNF</sequence>
<keyword evidence="3" id="KW-1185">Reference proteome</keyword>
<feature type="domain" description="Autotransporter" evidence="1">
    <location>
        <begin position="1253"/>
        <end position="1539"/>
    </location>
</feature>
<dbReference type="SUPFAM" id="SSF51126">
    <property type="entry name" value="Pectin lyase-like"/>
    <property type="match status" value="1"/>
</dbReference>
<proteinExistence type="predicted"/>
<evidence type="ECO:0000313" key="3">
    <source>
        <dbReference type="Proteomes" id="UP000197097"/>
    </source>
</evidence>
<dbReference type="RefSeq" id="WP_088471950.1">
    <property type="nucleotide sequence ID" value="NZ_NISJ01000003.1"/>
</dbReference>